<dbReference type="Pfam" id="PF04032">
    <property type="entry name" value="Rpr2"/>
    <property type="match status" value="1"/>
</dbReference>
<dbReference type="GO" id="GO:0006396">
    <property type="term" value="P:RNA processing"/>
    <property type="evidence" value="ECO:0007669"/>
    <property type="project" value="InterPro"/>
</dbReference>
<protein>
    <submittedName>
        <fullName evidence="2">Uncharacterized protein</fullName>
    </submittedName>
</protein>
<accession>A0A059IX83</accession>
<dbReference type="InterPro" id="IPR007175">
    <property type="entry name" value="Rpr2/Snm1/Rpp21"/>
</dbReference>
<evidence type="ECO:0000313" key="3">
    <source>
        <dbReference type="Proteomes" id="UP000024533"/>
    </source>
</evidence>
<name>A0A059IX83_TRIIM</name>
<dbReference type="AlphaFoldDB" id="A0A059IX83"/>
<dbReference type="HOGENOM" id="CLU_081044_1_0_1"/>
<gene>
    <name evidence="2" type="ORF">H109_07827</name>
</gene>
<dbReference type="STRING" id="1215338.A0A059IX83"/>
<feature type="compositionally biased region" description="Basic residues" evidence="1">
    <location>
        <begin position="176"/>
        <end position="186"/>
    </location>
</feature>
<dbReference type="OrthoDB" id="438080at2759"/>
<organism evidence="2 3">
    <name type="scientific">Trichophyton interdigitale (strain MR816)</name>
    <dbReference type="NCBI Taxonomy" id="1215338"/>
    <lineage>
        <taxon>Eukaryota</taxon>
        <taxon>Fungi</taxon>
        <taxon>Dikarya</taxon>
        <taxon>Ascomycota</taxon>
        <taxon>Pezizomycotina</taxon>
        <taxon>Eurotiomycetes</taxon>
        <taxon>Eurotiomycetidae</taxon>
        <taxon>Onygenales</taxon>
        <taxon>Arthrodermataceae</taxon>
        <taxon>Trichophyton</taxon>
    </lineage>
</organism>
<evidence type="ECO:0000256" key="1">
    <source>
        <dbReference type="SAM" id="MobiDB-lite"/>
    </source>
</evidence>
<reference evidence="2 3" key="1">
    <citation type="submission" date="2014-02" db="EMBL/GenBank/DDBJ databases">
        <title>The Genome Sequence of Trichophyton interdigitale MR816.</title>
        <authorList>
            <consortium name="The Broad Institute Genomics Platform"/>
            <person name="Cuomo C.A."/>
            <person name="White T.C."/>
            <person name="Graser Y."/>
            <person name="Martinez-Rossi N."/>
            <person name="Heitman J."/>
            <person name="Young S.K."/>
            <person name="Zeng Q."/>
            <person name="Gargeya S."/>
            <person name="Abouelleil A."/>
            <person name="Alvarado L."/>
            <person name="Chapman S.B."/>
            <person name="Gainer-Dewar J."/>
            <person name="Goldberg J."/>
            <person name="Griggs A."/>
            <person name="Gujja S."/>
            <person name="Hansen M."/>
            <person name="Howarth C."/>
            <person name="Imamovic A."/>
            <person name="Larimer J."/>
            <person name="Martinez D."/>
            <person name="Murphy C."/>
            <person name="Pearson M.D."/>
            <person name="Persinoti G."/>
            <person name="Poon T."/>
            <person name="Priest M."/>
            <person name="Roberts A.D."/>
            <person name="Saif S."/>
            <person name="Shea T.D."/>
            <person name="Sykes S.N."/>
            <person name="Wortman J."/>
            <person name="Nusbaum C."/>
            <person name="Birren B."/>
        </authorList>
    </citation>
    <scope>NUCLEOTIDE SEQUENCE [LARGE SCALE GENOMIC DNA]</scope>
    <source>
        <strain evidence="2 3">MR816</strain>
    </source>
</reference>
<keyword evidence="3" id="KW-1185">Reference proteome</keyword>
<feature type="region of interest" description="Disordered" evidence="1">
    <location>
        <begin position="124"/>
        <end position="204"/>
    </location>
</feature>
<comment type="caution">
    <text evidence="2">The sequence shown here is derived from an EMBL/GenBank/DDBJ whole genome shotgun (WGS) entry which is preliminary data.</text>
</comment>
<feature type="region of interest" description="Disordered" evidence="1">
    <location>
        <begin position="74"/>
        <end position="95"/>
    </location>
</feature>
<dbReference type="Proteomes" id="UP000024533">
    <property type="component" value="Unassembled WGS sequence"/>
</dbReference>
<dbReference type="OMA" id="LHCDNCQ"/>
<proteinExistence type="predicted"/>
<feature type="compositionally biased region" description="Low complexity" evidence="1">
    <location>
        <begin position="135"/>
        <end position="145"/>
    </location>
</feature>
<dbReference type="EMBL" id="AOKY01000885">
    <property type="protein sequence ID" value="KDB20200.1"/>
    <property type="molecule type" value="Genomic_DNA"/>
</dbReference>
<sequence>MSQPASARLDFLKASARLLSQQSPSTSAHLMTIHNSILLQDKSSHLPIKDQMESCPSCGSVRIPGVNSRVFTRTQTPPKTARSVHKSRPKAPSQDAIKCQSVQKCLIYECLRCTHKVVQRLPQPARPIQRKRKSPTVTETSPSTSQNIPIRATKDHAERLESGSATSKTDSGNSSSKKRAKMRKQKGLLASLATQKHAKPSSSLDLLDFLQSS</sequence>
<evidence type="ECO:0000313" key="2">
    <source>
        <dbReference type="EMBL" id="KDB20200.1"/>
    </source>
</evidence>
<feature type="compositionally biased region" description="Polar residues" evidence="1">
    <location>
        <begin position="163"/>
        <end position="175"/>
    </location>
</feature>
<feature type="compositionally biased region" description="Basic and acidic residues" evidence="1">
    <location>
        <begin position="152"/>
        <end position="161"/>
    </location>
</feature>